<keyword evidence="9" id="KW-1185">Reference proteome</keyword>
<dbReference type="GO" id="GO:0005737">
    <property type="term" value="C:cytoplasm"/>
    <property type="evidence" value="ECO:0007669"/>
    <property type="project" value="TreeGrafter"/>
</dbReference>
<organism evidence="7 10">
    <name type="scientific">Paraburkholderia ginsengiterrae</name>
    <dbReference type="NCBI Taxonomy" id="1462993"/>
    <lineage>
        <taxon>Bacteria</taxon>
        <taxon>Pseudomonadati</taxon>
        <taxon>Pseudomonadota</taxon>
        <taxon>Betaproteobacteria</taxon>
        <taxon>Burkholderiales</taxon>
        <taxon>Burkholderiaceae</taxon>
        <taxon>Paraburkholderia</taxon>
    </lineage>
</organism>
<evidence type="ECO:0000256" key="2">
    <source>
        <dbReference type="ARBA" id="ARBA00022630"/>
    </source>
</evidence>
<evidence type="ECO:0000313" key="9">
    <source>
        <dbReference type="Proteomes" id="UP000077961"/>
    </source>
</evidence>
<dbReference type="EMBL" id="LXKA01000382">
    <property type="protein sequence ID" value="OAJ52044.1"/>
    <property type="molecule type" value="Genomic_DNA"/>
</dbReference>
<name>A0A1A9MXA0_9BURK</name>
<dbReference type="Gene3D" id="3.50.50.60">
    <property type="entry name" value="FAD/NAD(P)-binding domain"/>
    <property type="match status" value="2"/>
</dbReference>
<dbReference type="InterPro" id="IPR016156">
    <property type="entry name" value="FAD/NAD-linked_Rdtase_dimer_sf"/>
</dbReference>
<dbReference type="InterPro" id="IPR036188">
    <property type="entry name" value="FAD/NAD-bd_sf"/>
</dbReference>
<dbReference type="EMBL" id="LXJZ01000020">
    <property type="protein sequence ID" value="OAJ63406.1"/>
    <property type="molecule type" value="Genomic_DNA"/>
</dbReference>
<dbReference type="STRING" id="1462993.A6V36_18095"/>
<dbReference type="PRINTS" id="PR00411">
    <property type="entry name" value="PNDRDTASEI"/>
</dbReference>
<comment type="cofactor">
    <cofactor evidence="1">
        <name>FAD</name>
        <dbReference type="ChEBI" id="CHEBI:57692"/>
    </cofactor>
</comment>
<gene>
    <name evidence="8" type="ORF">A6V36_18095</name>
    <name evidence="7" type="ORF">A6V37_10275</name>
</gene>
<evidence type="ECO:0008006" key="11">
    <source>
        <dbReference type="Google" id="ProtNLM"/>
    </source>
</evidence>
<dbReference type="InterPro" id="IPR023753">
    <property type="entry name" value="FAD/NAD-binding_dom"/>
</dbReference>
<evidence type="ECO:0000256" key="1">
    <source>
        <dbReference type="ARBA" id="ARBA00001974"/>
    </source>
</evidence>
<keyword evidence="3" id="KW-0274">FAD</keyword>
<dbReference type="PRINTS" id="PR00368">
    <property type="entry name" value="FADPNR"/>
</dbReference>
<dbReference type="Gene3D" id="3.30.390.30">
    <property type="match status" value="1"/>
</dbReference>
<evidence type="ECO:0000256" key="4">
    <source>
        <dbReference type="ARBA" id="ARBA00023002"/>
    </source>
</evidence>
<feature type="domain" description="FAD/NAD(P)-binding" evidence="5">
    <location>
        <begin position="10"/>
        <end position="307"/>
    </location>
</feature>
<dbReference type="Proteomes" id="UP000078116">
    <property type="component" value="Unassembled WGS sequence"/>
</dbReference>
<dbReference type="AlphaFoldDB" id="A0A1A9MXA0"/>
<dbReference type="InterPro" id="IPR028202">
    <property type="entry name" value="Reductase_C"/>
</dbReference>
<evidence type="ECO:0000313" key="10">
    <source>
        <dbReference type="Proteomes" id="UP000078116"/>
    </source>
</evidence>
<dbReference type="GO" id="GO:0016651">
    <property type="term" value="F:oxidoreductase activity, acting on NAD(P)H"/>
    <property type="evidence" value="ECO:0007669"/>
    <property type="project" value="TreeGrafter"/>
</dbReference>
<accession>A0A1A9MXA0</accession>
<evidence type="ECO:0000259" key="5">
    <source>
        <dbReference type="Pfam" id="PF07992"/>
    </source>
</evidence>
<protein>
    <recommendedName>
        <fullName evidence="11">Pyridine nucleotide-disulfide oxidoreductase</fullName>
    </recommendedName>
</protein>
<proteinExistence type="predicted"/>
<comment type="caution">
    <text evidence="7">The sequence shown here is derived from an EMBL/GenBank/DDBJ whole genome shotgun (WGS) entry which is preliminary data.</text>
</comment>
<dbReference type="InterPro" id="IPR050446">
    <property type="entry name" value="FAD-oxidoreductase/Apoptosis"/>
</dbReference>
<dbReference type="SUPFAM" id="SSF51905">
    <property type="entry name" value="FAD/NAD(P)-binding domain"/>
    <property type="match status" value="2"/>
</dbReference>
<keyword evidence="2" id="KW-0285">Flavoprotein</keyword>
<dbReference type="PANTHER" id="PTHR43557:SF2">
    <property type="entry name" value="RIESKE DOMAIN-CONTAINING PROTEIN-RELATED"/>
    <property type="match status" value="1"/>
</dbReference>
<sequence length="414" mass="45001">MKTERHDAPIVVIGGGLTGVHAVESLRKAGFAGRIILSDKESRLPYDRPPLSKSVLLEKEKVPNIQLRNQAFYENNKVELKFSCGATQIDRQARVVRFDDGSELPYDQLLLATGSSPRTLPMFAPSMPGVFYLRNLDDSLNLRDALRSISRVLIVGAGVIGLEVAAAARELGVDVTVIEAAERPMQRAACRVVADYIRGRHEAMGVEILTGVTIAFALTRDGQWHVTSTDGRVMSGDAVVVGVGVAPNIDLAQAAGLETSPRGIEVDGYGRTTDPFIYAAGEVAYHFNTRSGQYDRQENWHHAAAHGTHVGRAMVAPSDPYEEICGYWSDQYDFSLQCYGSSIGERDILRGEPTSDRFCVFHTVDGVVAGVSAINASRDLRIGKLLVRTRARIPESVLSDASADLTSWSADSVL</sequence>
<evidence type="ECO:0000313" key="7">
    <source>
        <dbReference type="EMBL" id="OAJ52044.1"/>
    </source>
</evidence>
<dbReference type="Pfam" id="PF14759">
    <property type="entry name" value="Reductase_C"/>
    <property type="match status" value="1"/>
</dbReference>
<dbReference type="PANTHER" id="PTHR43557">
    <property type="entry name" value="APOPTOSIS-INDUCING FACTOR 1"/>
    <property type="match status" value="1"/>
</dbReference>
<dbReference type="RefSeq" id="WP_064265072.1">
    <property type="nucleotide sequence ID" value="NZ_LXJZ01000020.1"/>
</dbReference>
<dbReference type="SUPFAM" id="SSF55424">
    <property type="entry name" value="FAD/NAD-linked reductases, dimerisation (C-terminal) domain"/>
    <property type="match status" value="1"/>
</dbReference>
<evidence type="ECO:0000259" key="6">
    <source>
        <dbReference type="Pfam" id="PF14759"/>
    </source>
</evidence>
<keyword evidence="4" id="KW-0560">Oxidoreductase</keyword>
<dbReference type="Pfam" id="PF07992">
    <property type="entry name" value="Pyr_redox_2"/>
    <property type="match status" value="1"/>
</dbReference>
<feature type="domain" description="Reductase C-terminal" evidence="6">
    <location>
        <begin position="327"/>
        <end position="407"/>
    </location>
</feature>
<reference evidence="9 10" key="1">
    <citation type="submission" date="2016-04" db="EMBL/GenBank/DDBJ databases">
        <title>Reclassification of Paraburkholderia panaciterrae (Farh et al. 2015) Dobritsa &amp; Samadpour 2016 as a later homotypic synonym of Paraburkholderia ginsengiterrae (Farh et al. 2015) Dobritsa &amp; Samadpour 2016.</title>
        <authorList>
            <person name="Dobritsa A.P."/>
            <person name="Kutumbaka K."/>
            <person name="Samadpour M."/>
        </authorList>
    </citation>
    <scope>NUCLEOTIDE SEQUENCE [LARGE SCALE GENOMIC DNA]</scope>
    <source>
        <strain evidence="7 10">DCY85</strain>
        <strain evidence="8 9">DCY85-1</strain>
    </source>
</reference>
<evidence type="ECO:0000313" key="8">
    <source>
        <dbReference type="EMBL" id="OAJ63406.1"/>
    </source>
</evidence>
<evidence type="ECO:0000256" key="3">
    <source>
        <dbReference type="ARBA" id="ARBA00022827"/>
    </source>
</evidence>
<dbReference type="Proteomes" id="UP000077961">
    <property type="component" value="Unassembled WGS sequence"/>
</dbReference>